<dbReference type="InterPro" id="IPR026950">
    <property type="entry name" value="Caps_assemb_Wzi"/>
</dbReference>
<dbReference type="Gene3D" id="2.40.160.130">
    <property type="entry name" value="Capsule assembly protein Wzi"/>
    <property type="match status" value="1"/>
</dbReference>
<dbReference type="Pfam" id="PF14052">
    <property type="entry name" value="Caps_assemb_Wzi"/>
    <property type="match status" value="1"/>
</dbReference>
<dbReference type="Proteomes" id="UP000320300">
    <property type="component" value="Unassembled WGS sequence"/>
</dbReference>
<accession>A0A521C8Y9</accession>
<feature type="chain" id="PRO_5021705146" evidence="1">
    <location>
        <begin position="22"/>
        <end position="563"/>
    </location>
</feature>
<proteinExistence type="predicted"/>
<dbReference type="OrthoDB" id="1293009at2"/>
<evidence type="ECO:0000313" key="2">
    <source>
        <dbReference type="EMBL" id="SMO55863.1"/>
    </source>
</evidence>
<sequence length="563" mass="64123">MRIRSLLIILFLASLRSVVIAQTIPVGLLDNVEDAYRRQQLLGKDTSKSSYMIRPIFTSPDKNFDLNHDGNFHVNDFMKLIYSDPGTKLKVYVLPVVWQNQENTHHPYGINDGSMVQARGYETQISAGLMAQLGPLTIQLRPEYVFAENKTFQKLSDAPNGVYWNTPIARTYNSIDLPDRFGDGTYSKVSWGQSSIRLTQGPVSLGLSNENLWWGPGVRSSLLMSNNASGFKHLTLNTVRPIGTYIGSFEAQIVSGRLDQSGVPSPTGPEFVSRPKDWRYFNGLVVTYQPKWIPNFFLGLDRTFTVNKRDMGSSFGDYFPIFKAPEKSSYNLADGTNAEDAAARDQYIAFFTRYVLPESKAEIYFEFGRNDHSYDSRDGLVEPEHSRAYIVGFRKLVPLRRSDEYIQLGVEFTQLQRSTTATTRASPPWYEHSQVSDGYTNYGQVLGAGIGPGSNLQSLDVNWVKGLKKIGLTFERLVNNNDLFYDFAYASADKNQYINRHWVDLSVAGNFAWTYKKFVLNSQLVYIRSLNYQYQWQSGVSYWDWNKQDVNNVHIKVGILYRL</sequence>
<name>A0A521C8Y9_9SPHI</name>
<evidence type="ECO:0000313" key="3">
    <source>
        <dbReference type="Proteomes" id="UP000320300"/>
    </source>
</evidence>
<dbReference type="InterPro" id="IPR038636">
    <property type="entry name" value="Wzi_sf"/>
</dbReference>
<keyword evidence="1" id="KW-0732">Signal</keyword>
<evidence type="ECO:0000256" key="1">
    <source>
        <dbReference type="SAM" id="SignalP"/>
    </source>
</evidence>
<organism evidence="2 3">
    <name type="scientific">Pedobacter westerhofensis</name>
    <dbReference type="NCBI Taxonomy" id="425512"/>
    <lineage>
        <taxon>Bacteria</taxon>
        <taxon>Pseudomonadati</taxon>
        <taxon>Bacteroidota</taxon>
        <taxon>Sphingobacteriia</taxon>
        <taxon>Sphingobacteriales</taxon>
        <taxon>Sphingobacteriaceae</taxon>
        <taxon>Pedobacter</taxon>
    </lineage>
</organism>
<dbReference type="AlphaFoldDB" id="A0A521C8Y9"/>
<keyword evidence="3" id="KW-1185">Reference proteome</keyword>
<dbReference type="EMBL" id="FXTN01000003">
    <property type="protein sequence ID" value="SMO55863.1"/>
    <property type="molecule type" value="Genomic_DNA"/>
</dbReference>
<protein>
    <submittedName>
        <fullName evidence="2">Capsule assembly protein Wzi</fullName>
    </submittedName>
</protein>
<gene>
    <name evidence="2" type="ORF">SAMN06265348_103335</name>
</gene>
<reference evidence="2 3" key="1">
    <citation type="submission" date="2017-05" db="EMBL/GenBank/DDBJ databases">
        <authorList>
            <person name="Varghese N."/>
            <person name="Submissions S."/>
        </authorList>
    </citation>
    <scope>NUCLEOTIDE SEQUENCE [LARGE SCALE GENOMIC DNA]</scope>
    <source>
        <strain evidence="2 3">DSM 19036</strain>
    </source>
</reference>
<feature type="signal peptide" evidence="1">
    <location>
        <begin position="1"/>
        <end position="21"/>
    </location>
</feature>